<keyword evidence="1" id="KW-1133">Transmembrane helix</keyword>
<comment type="caution">
    <text evidence="2">The sequence shown here is derived from an EMBL/GenBank/DDBJ whole genome shotgun (WGS) entry which is preliminary data.</text>
</comment>
<evidence type="ECO:0000313" key="2">
    <source>
        <dbReference type="EMBL" id="MDX7988630.1"/>
    </source>
</evidence>
<keyword evidence="3" id="KW-1185">Reference proteome</keyword>
<dbReference type="RefSeq" id="WP_319931036.1">
    <property type="nucleotide sequence ID" value="NZ_VCDN01000061.1"/>
</dbReference>
<gene>
    <name evidence="2" type="ORF">FE392_15040</name>
</gene>
<keyword evidence="1" id="KW-0472">Membrane</keyword>
<reference evidence="3" key="1">
    <citation type="journal article" date="2024" name="Toxins">
        <title>Genome Sequence Analysis of Native Xenorhabdus Strains Isolated from Entomopathogenic Nematodes in Argentina.</title>
        <authorList>
            <person name="Palma L."/>
            <person name="Frizzo L."/>
            <person name="Kaiser S."/>
            <person name="Berry C."/>
            <person name="Caballero P."/>
            <person name="Bode H.B."/>
            <person name="Del Valle E.E."/>
        </authorList>
    </citation>
    <scope>NUCLEOTIDE SEQUENCE [LARGE SCALE GENOMIC DNA]</scope>
    <source>
        <strain evidence="3">12</strain>
    </source>
</reference>
<protein>
    <submittedName>
        <fullName evidence="2">Uncharacterized protein</fullName>
    </submittedName>
</protein>
<dbReference type="Proteomes" id="UP001271890">
    <property type="component" value="Unassembled WGS sequence"/>
</dbReference>
<evidence type="ECO:0000313" key="3">
    <source>
        <dbReference type="Proteomes" id="UP001271890"/>
    </source>
</evidence>
<evidence type="ECO:0000256" key="1">
    <source>
        <dbReference type="SAM" id="Phobius"/>
    </source>
</evidence>
<sequence length="185" mass="21212">MRDGVLKTGIPIIISIFSVAFSGMAWWQSKEQTRLQELNYEKSTEPHITIVPSNDPDKNYKGFYLFNGGLSTGYIEDIKIKINEVVINMPESTFDSASILINYFGMSNPDCFKYGIPRKGDPIILNEMLPFWVASGKEFNCALDHFKLSNMILYKDMNLEIILTYKSVYGVTYQYSSRTNLKTRI</sequence>
<name>A0ABU4SCV9_9GAMM</name>
<proteinExistence type="predicted"/>
<dbReference type="EMBL" id="VCDN01000061">
    <property type="protein sequence ID" value="MDX7988630.1"/>
    <property type="molecule type" value="Genomic_DNA"/>
</dbReference>
<accession>A0ABU4SCV9</accession>
<keyword evidence="1" id="KW-0812">Transmembrane</keyword>
<organism evidence="2 3">
    <name type="scientific">Xenorhabdus santafensis</name>
    <dbReference type="NCBI Taxonomy" id="2582833"/>
    <lineage>
        <taxon>Bacteria</taxon>
        <taxon>Pseudomonadati</taxon>
        <taxon>Pseudomonadota</taxon>
        <taxon>Gammaproteobacteria</taxon>
        <taxon>Enterobacterales</taxon>
        <taxon>Morganellaceae</taxon>
        <taxon>Xenorhabdus</taxon>
    </lineage>
</organism>
<feature type="transmembrane region" description="Helical" evidence="1">
    <location>
        <begin position="6"/>
        <end position="27"/>
    </location>
</feature>